<feature type="domain" description="Retrotransposon gag" evidence="3">
    <location>
        <begin position="77"/>
        <end position="167"/>
    </location>
</feature>
<dbReference type="KEGG" id="lak:106173526"/>
<dbReference type="InterPro" id="IPR005162">
    <property type="entry name" value="Retrotrans_gag_dom"/>
</dbReference>
<keyword evidence="2" id="KW-0812">Transmembrane</keyword>
<feature type="compositionally biased region" description="Basic and acidic residues" evidence="1">
    <location>
        <begin position="253"/>
        <end position="262"/>
    </location>
</feature>
<feature type="region of interest" description="Disordered" evidence="1">
    <location>
        <begin position="230"/>
        <end position="270"/>
    </location>
</feature>
<sequence>MSQPNNNRVNTRSAAAAGMANGRQEEPLPQQQAQVLVTFPTFFTPDPFYGDVEEEPQHWLARYEAFVANQPDKTQYLPFLLKKRAELWFQALPERVRKDFTLFKEEFLNSFQQTQQMKLQKTVELFHQKQGDAETAVDFLTRMRKLGRSTTLDDNSLICACINGLRPEIRPFIIQKQVQTMAELHQAAALVEISFKPAVASAATAEGNLIQSLMNRINILENKQKSVTFEPAPRGRPIIKQGERRHSQSPRGRSPERREECGRCGSTESSGIGGVAAWTKLMMIMLILGSMSAAVEGVNNQVINRINYGTTFQEIAKMRIMTHYWLHTFTFKLPKMDIKPTFTRNCEGRISDQICGLIVKASGEAERIFHDSKHQLDVLHREVSKLIPSIENRNKRSLLPVIGEIAGNLFGVATENDVNRVIQHINKLQKRQNMALSNFEGITQKLSSVITIQNQRFHNFATQLKENHDIDMILGGDIKTLDSEITIATQLLVQLQKQQTISSKLNLQIQNTNLGIENLIHGTLSSKIIPPSVITATIKEIEKHLKQENSSLHLATTDLNYIYSYAKYSVSKHDSNIIITMKFPLTSVPETFSVYKVNTFAMPINDSTHFTTELQNVPDLIAVSLQSQKHIPLSLQNFQQCSGDAKKICKLEEITLRQEPTCLTALISDQKSKIKNLCNFRFMSDFIQPNLVSLHNGHILAINVTAIKITCQNDTFTIPGCHFCTIQIPCGCSSEIPTHFIPPLQYCIEFDSTKTLYPINMALLQHFFRGNEAFDNINSSTLFSDVPNVQLPDLNMFSHNFSKFIAQDKKESLNVEKVANAMRNKTKIYSNLLEPYLDGEFSLSDEVSTNFLSFHNILSVGAVALSGLCLIITICLSYKLRMLQMAMFSVNAVRAAPTAPTFIFTDQTVSTSTVSNPTTEHKFSFLTQYLHLAPYGVICILIVMYIIKRVKNSRNSTYLYLELSSQDSCVTIPLTKLKGCPHQWKITATNLVKSIRFSDHCLPTLFIHWDDIQISRKNTNLLCHLPTKYSINLWKSTKLKQVLNRPYDAQFLLMHNNLTHALSVDS</sequence>
<dbReference type="OrthoDB" id="6078430at2759"/>
<reference evidence="5" key="1">
    <citation type="submission" date="2025-08" db="UniProtKB">
        <authorList>
            <consortium name="RefSeq"/>
        </authorList>
    </citation>
    <scope>IDENTIFICATION</scope>
    <source>
        <tissue evidence="5">Gonads</tissue>
    </source>
</reference>
<proteinExistence type="predicted"/>
<evidence type="ECO:0000259" key="3">
    <source>
        <dbReference type="Pfam" id="PF03732"/>
    </source>
</evidence>
<dbReference type="AlphaFoldDB" id="A0A1S3JJ33"/>
<evidence type="ECO:0000256" key="1">
    <source>
        <dbReference type="SAM" id="MobiDB-lite"/>
    </source>
</evidence>
<keyword evidence="2" id="KW-1133">Transmembrane helix</keyword>
<evidence type="ECO:0000313" key="5">
    <source>
        <dbReference type="RefSeq" id="XP_013410136.1"/>
    </source>
</evidence>
<feature type="transmembrane region" description="Helical" evidence="2">
    <location>
        <begin position="925"/>
        <end position="947"/>
    </location>
</feature>
<dbReference type="RefSeq" id="XP_013410136.1">
    <property type="nucleotide sequence ID" value="XM_013554682.1"/>
</dbReference>
<dbReference type="PANTHER" id="PTHR33223">
    <property type="entry name" value="CCHC-TYPE DOMAIN-CONTAINING PROTEIN"/>
    <property type="match status" value="1"/>
</dbReference>
<dbReference type="GeneID" id="106173526"/>
<keyword evidence="2" id="KW-0472">Membrane</keyword>
<organism evidence="4 5">
    <name type="scientific">Lingula anatina</name>
    <name type="common">Brachiopod</name>
    <name type="synonym">Lingula unguis</name>
    <dbReference type="NCBI Taxonomy" id="7574"/>
    <lineage>
        <taxon>Eukaryota</taxon>
        <taxon>Metazoa</taxon>
        <taxon>Spiralia</taxon>
        <taxon>Lophotrochozoa</taxon>
        <taxon>Brachiopoda</taxon>
        <taxon>Linguliformea</taxon>
        <taxon>Lingulata</taxon>
        <taxon>Lingulida</taxon>
        <taxon>Linguloidea</taxon>
        <taxon>Lingulidae</taxon>
        <taxon>Lingula</taxon>
    </lineage>
</organism>
<keyword evidence="4" id="KW-1185">Reference proteome</keyword>
<evidence type="ECO:0000256" key="2">
    <source>
        <dbReference type="SAM" id="Phobius"/>
    </source>
</evidence>
<feature type="transmembrane region" description="Helical" evidence="2">
    <location>
        <begin position="857"/>
        <end position="878"/>
    </location>
</feature>
<dbReference type="InParanoid" id="A0A1S3JJ33"/>
<accession>A0A1S3JJ33</accession>
<evidence type="ECO:0000313" key="4">
    <source>
        <dbReference type="Proteomes" id="UP000085678"/>
    </source>
</evidence>
<protein>
    <submittedName>
        <fullName evidence="5">Uncharacterized protein LOC106173526</fullName>
    </submittedName>
</protein>
<feature type="transmembrane region" description="Helical" evidence="2">
    <location>
        <begin position="885"/>
        <end position="905"/>
    </location>
</feature>
<gene>
    <name evidence="5" type="primary">LOC106173526</name>
</gene>
<name>A0A1S3JJ33_LINAN</name>
<dbReference type="Pfam" id="PF03732">
    <property type="entry name" value="Retrotrans_gag"/>
    <property type="match status" value="1"/>
</dbReference>
<dbReference type="Proteomes" id="UP000085678">
    <property type="component" value="Unplaced"/>
</dbReference>
<dbReference type="PANTHER" id="PTHR33223:SF8">
    <property type="entry name" value="OS04G0172440 PROTEIN"/>
    <property type="match status" value="1"/>
</dbReference>